<gene>
    <name evidence="2" type="ORF">FRACYDRAFT_234638</name>
</gene>
<dbReference type="Gene3D" id="3.40.50.150">
    <property type="entry name" value="Vaccinia Virus protein VP39"/>
    <property type="match status" value="1"/>
</dbReference>
<organism evidence="2 3">
    <name type="scientific">Fragilariopsis cylindrus CCMP1102</name>
    <dbReference type="NCBI Taxonomy" id="635003"/>
    <lineage>
        <taxon>Eukaryota</taxon>
        <taxon>Sar</taxon>
        <taxon>Stramenopiles</taxon>
        <taxon>Ochrophyta</taxon>
        <taxon>Bacillariophyta</taxon>
        <taxon>Bacillariophyceae</taxon>
        <taxon>Bacillariophycidae</taxon>
        <taxon>Bacillariales</taxon>
        <taxon>Bacillariaceae</taxon>
        <taxon>Fragilariopsis</taxon>
    </lineage>
</organism>
<accession>A0A1E7FSA4</accession>
<evidence type="ECO:0000313" key="3">
    <source>
        <dbReference type="Proteomes" id="UP000095751"/>
    </source>
</evidence>
<feature type="compositionally biased region" description="Basic residues" evidence="1">
    <location>
        <begin position="19"/>
        <end position="29"/>
    </location>
</feature>
<reference evidence="2 3" key="1">
    <citation type="submission" date="2016-09" db="EMBL/GenBank/DDBJ databases">
        <title>Extensive genetic diversity and differential bi-allelic expression allows diatom success in the polar Southern Ocean.</title>
        <authorList>
            <consortium name="DOE Joint Genome Institute"/>
            <person name="Mock T."/>
            <person name="Otillar R.P."/>
            <person name="Strauss J."/>
            <person name="Dupont C."/>
            <person name="Frickenhaus S."/>
            <person name="Maumus F."/>
            <person name="Mcmullan M."/>
            <person name="Sanges R."/>
            <person name="Schmutz J."/>
            <person name="Toseland A."/>
            <person name="Valas R."/>
            <person name="Veluchamy A."/>
            <person name="Ward B.J."/>
            <person name="Allen A."/>
            <person name="Barry K."/>
            <person name="Falciatore A."/>
            <person name="Ferrante M."/>
            <person name="Fortunato A.E."/>
            <person name="Gloeckner G."/>
            <person name="Gruber A."/>
            <person name="Hipkin R."/>
            <person name="Janech M."/>
            <person name="Kroth P."/>
            <person name="Leese F."/>
            <person name="Lindquist E."/>
            <person name="Lyon B.R."/>
            <person name="Martin J."/>
            <person name="Mayer C."/>
            <person name="Parker M."/>
            <person name="Quesneville H."/>
            <person name="Raymond J."/>
            <person name="Uhlig C."/>
            <person name="Valentin K.U."/>
            <person name="Worden A.Z."/>
            <person name="Armbrust E.V."/>
            <person name="Bowler C."/>
            <person name="Green B."/>
            <person name="Moulton V."/>
            <person name="Van Oosterhout C."/>
            <person name="Grigoriev I."/>
        </authorList>
    </citation>
    <scope>NUCLEOTIDE SEQUENCE [LARGE SCALE GENOMIC DNA]</scope>
    <source>
        <strain evidence="2 3">CCMP1102</strain>
    </source>
</reference>
<feature type="compositionally biased region" description="Acidic residues" evidence="1">
    <location>
        <begin position="101"/>
        <end position="116"/>
    </location>
</feature>
<dbReference type="InParanoid" id="A0A1E7FSA4"/>
<dbReference type="Proteomes" id="UP000095751">
    <property type="component" value="Unassembled WGS sequence"/>
</dbReference>
<protein>
    <recommendedName>
        <fullName evidence="4">S-adenosyl-L-methionine-dependent methyltransferase</fullName>
    </recommendedName>
</protein>
<name>A0A1E7FSA4_9STRA</name>
<sequence>MESSSKTSAISTSKGTTANKRRPQPRKLKNIPINVIPEGFRIRRKFNDGNFYIARVMPELKWLFDIDKDKQVLNRQVKYYADEQEEWLDEEELNKWAYSPEDSDEDDEDDEEEEDTFTAKTKRKKHALGVVKKTKIEARNVLKYKMGITEEEVDSILDQMSSPFNLNDAMNNIHKERRTKYDNMISNNNNNNEEENLNDDDSTSFEPKIGMKVRIPTEGSNYYGEIISGPKTRKSTDKGGRTVMWTVKLEEDGTKEDYDWNDLCRFRASRPIVNFNNRGPRGRGRYLCSLELFCGQGIITQEFCGRQWLVKSIDSDPKSYATNVIDIMKATYDDIGYVPDFIWASPPCQTCSNLGGGMHRCASSGEFEKTQEAHDHNYLFTQMMYIIKWAKAKNPHLIVVIENPQGQMAKMPLMIEFMRSFNLYKSTIDYCAFDRCDKKPTNLWTNDFYLHSRLNGFRCSEGKCPHFGGVHPIGTRSHGQSFNVAAIPQKLAEEVSEYVHNKFYTDRISRLPEARLTKEEEEQFNTCMSTGQRN</sequence>
<dbReference type="KEGG" id="fcy:FRACYDRAFT_234638"/>
<feature type="region of interest" description="Disordered" evidence="1">
    <location>
        <begin position="1"/>
        <end position="30"/>
    </location>
</feature>
<dbReference type="OrthoDB" id="46710at2759"/>
<evidence type="ECO:0008006" key="4">
    <source>
        <dbReference type="Google" id="ProtNLM"/>
    </source>
</evidence>
<keyword evidence="3" id="KW-1185">Reference proteome</keyword>
<evidence type="ECO:0000256" key="1">
    <source>
        <dbReference type="SAM" id="MobiDB-lite"/>
    </source>
</evidence>
<feature type="region of interest" description="Disordered" evidence="1">
    <location>
        <begin position="91"/>
        <end position="120"/>
    </location>
</feature>
<feature type="compositionally biased region" description="Low complexity" evidence="1">
    <location>
        <begin position="1"/>
        <end position="18"/>
    </location>
</feature>
<dbReference type="AlphaFoldDB" id="A0A1E7FSA4"/>
<proteinExistence type="predicted"/>
<evidence type="ECO:0000313" key="2">
    <source>
        <dbReference type="EMBL" id="OEU21007.1"/>
    </source>
</evidence>
<dbReference type="InterPro" id="IPR029063">
    <property type="entry name" value="SAM-dependent_MTases_sf"/>
</dbReference>
<dbReference type="EMBL" id="KV784354">
    <property type="protein sequence ID" value="OEU21007.1"/>
    <property type="molecule type" value="Genomic_DNA"/>
</dbReference>
<dbReference type="SUPFAM" id="SSF53335">
    <property type="entry name" value="S-adenosyl-L-methionine-dependent methyltransferases"/>
    <property type="match status" value="1"/>
</dbReference>